<dbReference type="Gene3D" id="2.130.10.10">
    <property type="entry name" value="YVTN repeat-like/Quinoprotein amine dehydrogenase"/>
    <property type="match status" value="1"/>
</dbReference>
<evidence type="ECO:0000256" key="2">
    <source>
        <dbReference type="ARBA" id="ARBA00022490"/>
    </source>
</evidence>
<dbReference type="AlphaFoldDB" id="A0A7R9PR02"/>
<evidence type="ECO:0000256" key="5">
    <source>
        <dbReference type="ARBA" id="ARBA00022884"/>
    </source>
</evidence>
<protein>
    <recommendedName>
        <fullName evidence="10">RRM domain-containing protein</fullName>
    </recommendedName>
</protein>
<dbReference type="GO" id="GO:0031369">
    <property type="term" value="F:translation initiation factor binding"/>
    <property type="evidence" value="ECO:0007669"/>
    <property type="project" value="InterPro"/>
</dbReference>
<sequence>MAKKKDSDKASQNSDSNKQEKNETNDDDEPNFSDPEGYVDSITDEELLGDILKQKPKETDGVESVVVVDGVPQVGPERLEKLSSVISKIFRKVGPIVNEYYPKNENGLTKGYIFLEYSNPNDALEAVKLVNNHKLDKHHTFLVNLFTDFNKLELPLLHSSSSSFVLTRVSLTPFQTHWFTEISGSRVSTIQENGNSRYEAIPDEWEAPEPQPYKEQGNLHYHLLEPDAFDQYCLIIAKDSTVQIWLNSSPEPIKLEDRVRWSEAYVNWSPLGSYIATYHKKGLALWGGPTFQQIMRFTHIGVQFIDFSPLEKYLVTYSPQVDDPQGDQKKLIIWDVRTGLEKRDFSPGGLNIWPIFRWSHDDKYFARISTDMLSVYETPSFGLLDKKSIKITGIRDFSWSPTDNVLAYWVAEDKDVPARVTLLEIPSYTLKSPPPMWKNIPLDPPNIHRGTPLNKTKSSTALKLVLEIA</sequence>
<evidence type="ECO:0000256" key="1">
    <source>
        <dbReference type="ARBA" id="ARBA00004496"/>
    </source>
</evidence>
<keyword evidence="6" id="KW-0648">Protein biosynthesis</keyword>
<dbReference type="InterPro" id="IPR035979">
    <property type="entry name" value="RBD_domain_sf"/>
</dbReference>
<dbReference type="SUPFAM" id="SSF82171">
    <property type="entry name" value="DPP6 N-terminal domain-like"/>
    <property type="match status" value="1"/>
</dbReference>
<dbReference type="GO" id="GO:0003723">
    <property type="term" value="F:RNA binding"/>
    <property type="evidence" value="ECO:0007669"/>
    <property type="project" value="UniProtKB-UniRule"/>
</dbReference>
<organism evidence="11">
    <name type="scientific">Timema genevievae</name>
    <name type="common">Walking stick</name>
    <dbReference type="NCBI Taxonomy" id="629358"/>
    <lineage>
        <taxon>Eukaryota</taxon>
        <taxon>Metazoa</taxon>
        <taxon>Ecdysozoa</taxon>
        <taxon>Arthropoda</taxon>
        <taxon>Hexapoda</taxon>
        <taxon>Insecta</taxon>
        <taxon>Pterygota</taxon>
        <taxon>Neoptera</taxon>
        <taxon>Polyneoptera</taxon>
        <taxon>Phasmatodea</taxon>
        <taxon>Timematodea</taxon>
        <taxon>Timematoidea</taxon>
        <taxon>Timematidae</taxon>
        <taxon>Timema</taxon>
    </lineage>
</organism>
<reference evidence="11" key="1">
    <citation type="submission" date="2020-11" db="EMBL/GenBank/DDBJ databases">
        <authorList>
            <person name="Tran Van P."/>
        </authorList>
    </citation>
    <scope>NUCLEOTIDE SEQUENCE</scope>
</reference>
<dbReference type="InterPro" id="IPR000504">
    <property type="entry name" value="RRM_dom"/>
</dbReference>
<accession>A0A7R9PR02</accession>
<evidence type="ECO:0000256" key="8">
    <source>
        <dbReference type="PROSITE-ProRule" id="PRU00176"/>
    </source>
</evidence>
<comment type="subunit">
    <text evidence="7">Component of the eukaryotic translation initiation factor 3 (eIF-3) complex. The eIF-3 complex interacts with pix. Interacts with mxt.</text>
</comment>
<evidence type="ECO:0000313" key="11">
    <source>
        <dbReference type="EMBL" id="CAD7606883.1"/>
    </source>
</evidence>
<proteinExistence type="predicted"/>
<dbReference type="PANTHER" id="PTHR14068">
    <property type="entry name" value="EUKARYOTIC TRANSLATION INITIATION FACTOR 3 EIF3 -RELATED"/>
    <property type="match status" value="1"/>
</dbReference>
<dbReference type="GO" id="GO:0005852">
    <property type="term" value="C:eukaryotic translation initiation factor 3 complex"/>
    <property type="evidence" value="ECO:0007669"/>
    <property type="project" value="InterPro"/>
</dbReference>
<evidence type="ECO:0000256" key="7">
    <source>
        <dbReference type="ARBA" id="ARBA00047068"/>
    </source>
</evidence>
<dbReference type="EMBL" id="OE845191">
    <property type="protein sequence ID" value="CAD7606883.1"/>
    <property type="molecule type" value="Genomic_DNA"/>
</dbReference>
<evidence type="ECO:0000256" key="9">
    <source>
        <dbReference type="SAM" id="MobiDB-lite"/>
    </source>
</evidence>
<feature type="region of interest" description="Disordered" evidence="9">
    <location>
        <begin position="1"/>
        <end position="40"/>
    </location>
</feature>
<dbReference type="SUPFAM" id="SSF54928">
    <property type="entry name" value="RNA-binding domain, RBD"/>
    <property type="match status" value="1"/>
</dbReference>
<dbReference type="PROSITE" id="PS50102">
    <property type="entry name" value="RRM"/>
    <property type="match status" value="1"/>
</dbReference>
<feature type="domain" description="RRM" evidence="10">
    <location>
        <begin position="64"/>
        <end position="148"/>
    </location>
</feature>
<dbReference type="InterPro" id="IPR012677">
    <property type="entry name" value="Nucleotide-bd_a/b_plait_sf"/>
</dbReference>
<dbReference type="InterPro" id="IPR011400">
    <property type="entry name" value="EIF3B"/>
</dbReference>
<keyword evidence="3" id="KW-0396">Initiation factor</keyword>
<evidence type="ECO:0000256" key="3">
    <source>
        <dbReference type="ARBA" id="ARBA00022540"/>
    </source>
</evidence>
<comment type="subcellular location">
    <subcellularLocation>
        <location evidence="1">Cytoplasm</location>
    </subcellularLocation>
</comment>
<dbReference type="Pfam" id="PF00076">
    <property type="entry name" value="RRM_1"/>
    <property type="match status" value="1"/>
</dbReference>
<evidence type="ECO:0000259" key="10">
    <source>
        <dbReference type="PROSITE" id="PS50102"/>
    </source>
</evidence>
<dbReference type="FunFam" id="3.30.70.330:FF:000607">
    <property type="entry name" value="Eukaryotic translation initiation factor 3 subunit B"/>
    <property type="match status" value="1"/>
</dbReference>
<keyword evidence="5 8" id="KW-0694">RNA-binding</keyword>
<dbReference type="GO" id="GO:0003743">
    <property type="term" value="F:translation initiation factor activity"/>
    <property type="evidence" value="ECO:0007669"/>
    <property type="project" value="UniProtKB-KW"/>
</dbReference>
<name>A0A7R9PR02_TIMGE</name>
<dbReference type="InterPro" id="IPR015943">
    <property type="entry name" value="WD40/YVTN_repeat-like_dom_sf"/>
</dbReference>
<dbReference type="CDD" id="cd12278">
    <property type="entry name" value="RRM_eIF3B"/>
    <property type="match status" value="1"/>
</dbReference>
<dbReference type="InterPro" id="IPR034363">
    <property type="entry name" value="eIF3B_RRM"/>
</dbReference>
<keyword evidence="4" id="KW-0853">WD repeat</keyword>
<dbReference type="PANTHER" id="PTHR14068:SF0">
    <property type="entry name" value="EUKARYOTIC TRANSLATION INITIATION FACTOR 3 SUBUNIT B"/>
    <property type="match status" value="1"/>
</dbReference>
<dbReference type="Gene3D" id="3.30.70.330">
    <property type="match status" value="1"/>
</dbReference>
<dbReference type="SMART" id="SM00360">
    <property type="entry name" value="RRM"/>
    <property type="match status" value="1"/>
</dbReference>
<gene>
    <name evidence="11" type="ORF">TGEB3V08_LOCUS10031</name>
</gene>
<evidence type="ECO:0000256" key="4">
    <source>
        <dbReference type="ARBA" id="ARBA00022574"/>
    </source>
</evidence>
<keyword evidence="2" id="KW-0963">Cytoplasm</keyword>
<evidence type="ECO:0000256" key="6">
    <source>
        <dbReference type="ARBA" id="ARBA00022917"/>
    </source>
</evidence>